<dbReference type="EMBL" id="LT962688">
    <property type="protein sequence ID" value="SOR31375.1"/>
    <property type="molecule type" value="Genomic_DNA"/>
</dbReference>
<organism evidence="1 2">
    <name type="scientific">Methylorubrum extorquens</name>
    <name type="common">Methylobacterium dichloromethanicum</name>
    <name type="synonym">Methylobacterium extorquens</name>
    <dbReference type="NCBI Taxonomy" id="408"/>
    <lineage>
        <taxon>Bacteria</taxon>
        <taxon>Pseudomonadati</taxon>
        <taxon>Pseudomonadota</taxon>
        <taxon>Alphaproteobacteria</taxon>
        <taxon>Hyphomicrobiales</taxon>
        <taxon>Methylobacteriaceae</taxon>
        <taxon>Methylorubrum</taxon>
    </lineage>
</organism>
<reference evidence="2" key="1">
    <citation type="submission" date="2017-10" db="EMBL/GenBank/DDBJ databases">
        <authorList>
            <person name="Regsiter A."/>
            <person name="William W."/>
        </authorList>
    </citation>
    <scope>NUCLEOTIDE SEQUENCE [LARGE SCALE GENOMIC DNA]</scope>
</reference>
<gene>
    <name evidence="1" type="ORF">TK0001_4790</name>
</gene>
<evidence type="ECO:0000313" key="2">
    <source>
        <dbReference type="Proteomes" id="UP000233769"/>
    </source>
</evidence>
<dbReference type="Proteomes" id="UP000233769">
    <property type="component" value="Chromosome tk0001"/>
</dbReference>
<sequence length="43" mass="4436">MPGPPASAGSAKTASDMPARRQTCTVVAFVCLIFKKLALLTAD</sequence>
<proteinExistence type="predicted"/>
<dbReference type="AlphaFoldDB" id="A0A2N9AVK9"/>
<evidence type="ECO:0000313" key="1">
    <source>
        <dbReference type="EMBL" id="SOR31375.1"/>
    </source>
</evidence>
<accession>A0A2N9AVK9</accession>
<name>A0A2N9AVK9_METEX</name>
<protein>
    <submittedName>
        <fullName evidence="1">Uncharacterized protein</fullName>
    </submittedName>
</protein>